<dbReference type="SUPFAM" id="SSF54928">
    <property type="entry name" value="RNA-binding domain, RBD"/>
    <property type="match status" value="1"/>
</dbReference>
<evidence type="ECO:0000256" key="3">
    <source>
        <dbReference type="ARBA" id="ARBA00022664"/>
    </source>
</evidence>
<evidence type="ECO:0000256" key="8">
    <source>
        <dbReference type="ARBA" id="ARBA00023242"/>
    </source>
</evidence>
<dbReference type="OrthoDB" id="277802at2759"/>
<organism evidence="12 13">
    <name type="scientific">Octodon degus</name>
    <name type="common">Degu</name>
    <name type="synonym">Sciurus degus</name>
    <dbReference type="NCBI Taxonomy" id="10160"/>
    <lineage>
        <taxon>Eukaryota</taxon>
        <taxon>Metazoa</taxon>
        <taxon>Chordata</taxon>
        <taxon>Craniata</taxon>
        <taxon>Vertebrata</taxon>
        <taxon>Euteleostomi</taxon>
        <taxon>Mammalia</taxon>
        <taxon>Eutheria</taxon>
        <taxon>Euarchontoglires</taxon>
        <taxon>Glires</taxon>
        <taxon>Rodentia</taxon>
        <taxon>Hystricomorpha</taxon>
        <taxon>Octodontidae</taxon>
        <taxon>Octodon</taxon>
    </lineage>
</organism>
<gene>
    <name evidence="13" type="primary">LOC101591689</name>
</gene>
<evidence type="ECO:0000256" key="9">
    <source>
        <dbReference type="ARBA" id="ARBA00023274"/>
    </source>
</evidence>
<feature type="domain" description="RRM" evidence="11">
    <location>
        <begin position="1"/>
        <end position="76"/>
    </location>
</feature>
<evidence type="ECO:0000256" key="2">
    <source>
        <dbReference type="ARBA" id="ARBA00007243"/>
    </source>
</evidence>
<dbReference type="InterPro" id="IPR035979">
    <property type="entry name" value="RBD_domain_sf"/>
</dbReference>
<dbReference type="FunFam" id="3.30.70.330:FF:000029">
    <property type="entry name" value="U2 small nuclear ribonucleoprotein B"/>
    <property type="match status" value="1"/>
</dbReference>
<dbReference type="Proteomes" id="UP000515203">
    <property type="component" value="Unplaced"/>
</dbReference>
<keyword evidence="7" id="KW-0508">mRNA splicing</keyword>
<evidence type="ECO:0000256" key="1">
    <source>
        <dbReference type="ARBA" id="ARBA00004123"/>
    </source>
</evidence>
<evidence type="ECO:0000256" key="5">
    <source>
        <dbReference type="ARBA" id="ARBA00022737"/>
    </source>
</evidence>
<dbReference type="FunFam" id="3.30.70.330:FF:000039">
    <property type="entry name" value="U1 small nuclear ribonucleoprotein A"/>
    <property type="match status" value="1"/>
</dbReference>
<evidence type="ECO:0000259" key="11">
    <source>
        <dbReference type="PROSITE" id="PS50102"/>
    </source>
</evidence>
<dbReference type="Gene3D" id="3.30.70.330">
    <property type="match status" value="2"/>
</dbReference>
<dbReference type="InterPro" id="IPR012677">
    <property type="entry name" value="Nucleotide-bd_a/b_plait_sf"/>
</dbReference>
<keyword evidence="5" id="KW-0677">Repeat</keyword>
<dbReference type="GeneID" id="101591689"/>
<keyword evidence="4" id="KW-0747">Spliceosome</keyword>
<evidence type="ECO:0000313" key="12">
    <source>
        <dbReference type="Proteomes" id="UP000515203"/>
    </source>
</evidence>
<dbReference type="Pfam" id="PF00076">
    <property type="entry name" value="RRM_1"/>
    <property type="match status" value="2"/>
</dbReference>
<dbReference type="GO" id="GO:0097525">
    <property type="term" value="C:spliceosomal snRNP complex"/>
    <property type="evidence" value="ECO:0007669"/>
    <property type="project" value="UniProtKB-ARBA"/>
</dbReference>
<evidence type="ECO:0000256" key="6">
    <source>
        <dbReference type="ARBA" id="ARBA00022884"/>
    </source>
</evidence>
<dbReference type="GO" id="GO:0003723">
    <property type="term" value="F:RNA binding"/>
    <property type="evidence" value="ECO:0007669"/>
    <property type="project" value="UniProtKB-UniRule"/>
</dbReference>
<name>A0A6P6F3Y7_OCTDE</name>
<dbReference type="InterPro" id="IPR000504">
    <property type="entry name" value="RRM_dom"/>
</dbReference>
<dbReference type="PANTHER" id="PTHR10501">
    <property type="entry name" value="U1 SMALL NUCLEAR RIBONUCLEOPROTEIN A/U2 SMALL NUCLEAR RIBONUCLEOPROTEIN B"/>
    <property type="match status" value="1"/>
</dbReference>
<keyword evidence="8" id="KW-0539">Nucleus</keyword>
<evidence type="ECO:0000256" key="4">
    <source>
        <dbReference type="ARBA" id="ARBA00022728"/>
    </source>
</evidence>
<keyword evidence="12" id="KW-1185">Reference proteome</keyword>
<keyword evidence="3" id="KW-0507">mRNA processing</keyword>
<dbReference type="GO" id="GO:0005681">
    <property type="term" value="C:spliceosomal complex"/>
    <property type="evidence" value="ECO:0007669"/>
    <property type="project" value="UniProtKB-KW"/>
</dbReference>
<dbReference type="RefSeq" id="XP_023578893.1">
    <property type="nucleotide sequence ID" value="XM_023723125.1"/>
</dbReference>
<comment type="similarity">
    <text evidence="2">Belongs to the RRM U1 A/B'' family.</text>
</comment>
<evidence type="ECO:0000256" key="7">
    <source>
        <dbReference type="ARBA" id="ARBA00023187"/>
    </source>
</evidence>
<feature type="domain" description="RRM" evidence="11">
    <location>
        <begin position="136"/>
        <end position="195"/>
    </location>
</feature>
<protein>
    <submittedName>
        <fullName evidence="13">U1 small nuclear ribonucleoprotein A-like</fullName>
    </submittedName>
</protein>
<keyword evidence="9" id="KW-0687">Ribonucleoprotein</keyword>
<dbReference type="GO" id="GO:0006397">
    <property type="term" value="P:mRNA processing"/>
    <property type="evidence" value="ECO:0007669"/>
    <property type="project" value="UniProtKB-KW"/>
</dbReference>
<evidence type="ECO:0000256" key="10">
    <source>
        <dbReference type="PROSITE-ProRule" id="PRU00176"/>
    </source>
</evidence>
<dbReference type="GO" id="GO:0008380">
    <property type="term" value="P:RNA splicing"/>
    <property type="evidence" value="ECO:0007669"/>
    <property type="project" value="UniProtKB-KW"/>
</dbReference>
<keyword evidence="6 10" id="KW-0694">RNA-binding</keyword>
<dbReference type="PROSITE" id="PS50102">
    <property type="entry name" value="RRM"/>
    <property type="match status" value="2"/>
</dbReference>
<proteinExistence type="inferred from homology"/>
<dbReference type="AlphaFoldDB" id="A0A6P6F3Y7"/>
<accession>A0A6P6F3Y7</accession>
<evidence type="ECO:0000313" key="13">
    <source>
        <dbReference type="RefSeq" id="XP_023578893.1"/>
    </source>
</evidence>
<comment type="subcellular location">
    <subcellularLocation>
        <location evidence="1">Nucleus</location>
    </subcellularLocation>
</comment>
<reference evidence="13" key="1">
    <citation type="submission" date="2025-08" db="UniProtKB">
        <authorList>
            <consortium name="RefSeq"/>
        </authorList>
    </citation>
    <scope>IDENTIFICATION</scope>
</reference>
<dbReference type="InParanoid" id="A0A6P6F3Y7"/>
<dbReference type="SMART" id="SM00360">
    <property type="entry name" value="RRM"/>
    <property type="match status" value="2"/>
</dbReference>
<sequence>MSNLNKKIKKDELKESLYAIFSQFGQILEILLSWSLKMRGQAFVIFKEVSSATNALHSIQGFPFSNKTMCIQYATTDSDIIAKMKGTFVEWVCKWELRKPKSQQMPSAKKAVQVGAAAPVVGTVQGPSVLENPPNHILFLTNLPEETNKLLLSMLFNQFPDFKEVFLVPWGHGIAFVEFDNEVQARACLRCPEGL</sequence>